<evidence type="ECO:0000256" key="1">
    <source>
        <dbReference type="ARBA" id="ARBA00004127"/>
    </source>
</evidence>
<evidence type="ECO:0000256" key="6">
    <source>
        <dbReference type="SAM" id="Phobius"/>
    </source>
</evidence>
<dbReference type="RefSeq" id="WP_020888534.1">
    <property type="nucleotide sequence ID" value="NZ_ATNM01000197.1"/>
</dbReference>
<evidence type="ECO:0000313" key="8">
    <source>
        <dbReference type="EMBL" id="EPR65337.1"/>
    </source>
</evidence>
<dbReference type="GO" id="GO:0003954">
    <property type="term" value="F:NADH dehydrogenase activity"/>
    <property type="evidence" value="ECO:0007669"/>
    <property type="project" value="TreeGrafter"/>
</dbReference>
<dbReference type="AlphaFoldDB" id="S7V6W8"/>
<feature type="transmembrane region" description="Helical" evidence="6">
    <location>
        <begin position="85"/>
        <end position="105"/>
    </location>
</feature>
<protein>
    <submittedName>
        <fullName evidence="8">NADH dehydrogenase subunit 5</fullName>
    </submittedName>
</protein>
<gene>
    <name evidence="8" type="ORF">ADICYQ_5870</name>
</gene>
<dbReference type="GO" id="GO:0042773">
    <property type="term" value="P:ATP synthesis coupled electron transport"/>
    <property type="evidence" value="ECO:0007669"/>
    <property type="project" value="InterPro"/>
</dbReference>
<feature type="transmembrane region" description="Helical" evidence="6">
    <location>
        <begin position="365"/>
        <end position="384"/>
    </location>
</feature>
<feature type="transmembrane region" description="Helical" evidence="6">
    <location>
        <begin position="390"/>
        <end position="412"/>
    </location>
</feature>
<dbReference type="Pfam" id="PF00361">
    <property type="entry name" value="Proton_antipo_M"/>
    <property type="match status" value="1"/>
</dbReference>
<feature type="transmembrane region" description="Helical" evidence="6">
    <location>
        <begin position="117"/>
        <end position="146"/>
    </location>
</feature>
<dbReference type="InterPro" id="IPR001750">
    <property type="entry name" value="ND/Mrp_TM"/>
</dbReference>
<dbReference type="GO" id="GO:0008137">
    <property type="term" value="F:NADH dehydrogenase (ubiquinone) activity"/>
    <property type="evidence" value="ECO:0007669"/>
    <property type="project" value="InterPro"/>
</dbReference>
<proteinExistence type="predicted"/>
<feature type="transmembrane region" description="Helical" evidence="6">
    <location>
        <begin position="462"/>
        <end position="483"/>
    </location>
</feature>
<dbReference type="EMBL" id="ATNM01000197">
    <property type="protein sequence ID" value="EPR65337.1"/>
    <property type="molecule type" value="Genomic_DNA"/>
</dbReference>
<reference evidence="8 9" key="1">
    <citation type="journal article" date="2013" name="Genome Announc.">
        <title>Draft Genome Sequence of Cyclobacterium qasimii Strain M12-11BT, Isolated from Arctic Marine Sediment.</title>
        <authorList>
            <person name="Shivaji S."/>
            <person name="Ara S."/>
            <person name="Singh A."/>
            <person name="Kumar Pinnaka A."/>
        </authorList>
    </citation>
    <scope>NUCLEOTIDE SEQUENCE [LARGE SCALE GENOMIC DNA]</scope>
    <source>
        <strain evidence="8 9">M12-11B</strain>
    </source>
</reference>
<dbReference type="PANTHER" id="PTHR42829:SF1">
    <property type="entry name" value="INORGANIC CARBON TRANSPORTER SUBUNIT DABB-RELATED"/>
    <property type="match status" value="1"/>
</dbReference>
<dbReference type="GO" id="GO:0016020">
    <property type="term" value="C:membrane"/>
    <property type="evidence" value="ECO:0007669"/>
    <property type="project" value="UniProtKB-SubCell"/>
</dbReference>
<feature type="transmembrane region" description="Helical" evidence="6">
    <location>
        <begin position="313"/>
        <end position="333"/>
    </location>
</feature>
<dbReference type="GO" id="GO:0012505">
    <property type="term" value="C:endomembrane system"/>
    <property type="evidence" value="ECO:0007669"/>
    <property type="project" value="UniProtKB-SubCell"/>
</dbReference>
<evidence type="ECO:0000256" key="3">
    <source>
        <dbReference type="ARBA" id="ARBA00022989"/>
    </source>
</evidence>
<accession>S7V6W8</accession>
<evidence type="ECO:0000313" key="9">
    <source>
        <dbReference type="Proteomes" id="UP000014974"/>
    </source>
</evidence>
<feature type="domain" description="NADH:quinone oxidoreductase/Mrp antiporter transmembrane" evidence="7">
    <location>
        <begin position="134"/>
        <end position="354"/>
    </location>
</feature>
<keyword evidence="4 6" id="KW-0472">Membrane</keyword>
<evidence type="ECO:0000256" key="5">
    <source>
        <dbReference type="RuleBase" id="RU000320"/>
    </source>
</evidence>
<dbReference type="GO" id="GO:0015990">
    <property type="term" value="P:electron transport coupled proton transport"/>
    <property type="evidence" value="ECO:0007669"/>
    <property type="project" value="TreeGrafter"/>
</dbReference>
<organism evidence="8 9">
    <name type="scientific">Cyclobacterium qasimii M12-11B</name>
    <dbReference type="NCBI Taxonomy" id="641524"/>
    <lineage>
        <taxon>Bacteria</taxon>
        <taxon>Pseudomonadati</taxon>
        <taxon>Bacteroidota</taxon>
        <taxon>Cytophagia</taxon>
        <taxon>Cytophagales</taxon>
        <taxon>Cyclobacteriaceae</taxon>
        <taxon>Cyclobacterium</taxon>
    </lineage>
</organism>
<keyword evidence="2 5" id="KW-0812">Transmembrane</keyword>
<dbReference type="STRING" id="641524.ADICYQ_5870"/>
<dbReference type="PANTHER" id="PTHR42829">
    <property type="entry name" value="NADH-UBIQUINONE OXIDOREDUCTASE CHAIN 5"/>
    <property type="match status" value="1"/>
</dbReference>
<evidence type="ECO:0000256" key="2">
    <source>
        <dbReference type="ARBA" id="ARBA00022692"/>
    </source>
</evidence>
<name>S7V6W8_9BACT</name>
<keyword evidence="3 6" id="KW-1133">Transmembrane helix</keyword>
<feature type="transmembrane region" description="Helical" evidence="6">
    <location>
        <begin position="250"/>
        <end position="271"/>
    </location>
</feature>
<feature type="transmembrane region" description="Helical" evidence="6">
    <location>
        <begin position="424"/>
        <end position="442"/>
    </location>
</feature>
<evidence type="ECO:0000256" key="4">
    <source>
        <dbReference type="ARBA" id="ARBA00023136"/>
    </source>
</evidence>
<evidence type="ECO:0000259" key="7">
    <source>
        <dbReference type="Pfam" id="PF00361"/>
    </source>
</evidence>
<feature type="transmembrane region" description="Helical" evidence="6">
    <location>
        <begin position="44"/>
        <end position="65"/>
    </location>
</feature>
<dbReference type="PATRIC" id="fig|641524.5.peg.5824"/>
<feature type="transmembrane region" description="Helical" evidence="6">
    <location>
        <begin position="210"/>
        <end position="230"/>
    </location>
</feature>
<comment type="caution">
    <text evidence="8">The sequence shown here is derived from an EMBL/GenBank/DDBJ whole genome shotgun (WGS) entry which is preliminary data.</text>
</comment>
<feature type="transmembrane region" description="Helical" evidence="6">
    <location>
        <begin position="174"/>
        <end position="198"/>
    </location>
</feature>
<dbReference type="PRINTS" id="PR01434">
    <property type="entry name" value="NADHDHGNASE5"/>
</dbReference>
<comment type="subcellular location">
    <subcellularLocation>
        <location evidence="1">Endomembrane system</location>
        <topology evidence="1">Multi-pass membrane protein</topology>
    </subcellularLocation>
    <subcellularLocation>
        <location evidence="5">Membrane</location>
        <topology evidence="5">Multi-pass membrane protein</topology>
    </subcellularLocation>
</comment>
<dbReference type="Proteomes" id="UP000014974">
    <property type="component" value="Unassembled WGS sequence"/>
</dbReference>
<dbReference type="InterPro" id="IPR003945">
    <property type="entry name" value="NU5C-like"/>
</dbReference>
<dbReference type="eggNOG" id="COG1009">
    <property type="taxonomic scope" value="Bacteria"/>
</dbReference>
<feature type="transmembrane region" description="Helical" evidence="6">
    <location>
        <begin position="276"/>
        <end position="293"/>
    </location>
</feature>
<sequence length="513" mass="56682">MLSNSGKTNETEIDKNLEMTTETNLDLSSAQKVMCTDTGTKKPFAVRIVTLLLWLLFIGNALFIFFNFNNMPDWTWGNVVRINGFTILIWTTVSFFSAIVSSYAGTYLRGFKFHTRFMWLCLSFSLSVMLLVMAQHILLLIFSWLIMGVLMSQLIGIDKSWGEAREAAKFTQKYFLAGTSFLAVGLIPLALYSGQFTISGIAEVVADMPFYLLQLSALCVIGAAIVQSAMYPFHRWLLSAMTAPTPASALMHAGFVNGAGILLALFASLLFASNTLYILFIIGGFTAIIAQFTKLLQVNVKQKLGCSTIAQMGFMIMQCGLGFFNAAVVHLILHGFYKAYLFLSSGEEIAQTKPERPTPLRIRPLQAVVVLLFGGLGAYLFASWTGKGFLLNSGLLLTLIVAITVGQATYNIVKEQSLSVMQKIVVPPLIFIAGIGIYALMYNGVTVLMADMPMVTQPLPFTSVQIIFGVIFLIGFFIMKLGVYKKIPWLYVKLMNLSQPNKKSVLMYKSKSI</sequence>